<evidence type="ECO:0000313" key="3">
    <source>
        <dbReference type="EMBL" id="KAE8423684.1"/>
    </source>
</evidence>
<dbReference type="PANTHER" id="PTHR10039">
    <property type="entry name" value="AMELOGENIN"/>
    <property type="match status" value="1"/>
</dbReference>
<dbReference type="InterPro" id="IPR056884">
    <property type="entry name" value="NPHP3-like_N"/>
</dbReference>
<dbReference type="PANTHER" id="PTHR10039:SF14">
    <property type="entry name" value="NACHT DOMAIN-CONTAINING PROTEIN"/>
    <property type="match status" value="1"/>
</dbReference>
<reference evidence="3 4" key="1">
    <citation type="submission" date="2019-04" db="EMBL/GenBank/DDBJ databases">
        <authorList>
            <consortium name="DOE Joint Genome Institute"/>
            <person name="Mondo S."/>
            <person name="Kjaerbolling I."/>
            <person name="Vesth T."/>
            <person name="Frisvad J.C."/>
            <person name="Nybo J.L."/>
            <person name="Theobald S."/>
            <person name="Kildgaard S."/>
            <person name="Isbrandt T."/>
            <person name="Kuo A."/>
            <person name="Sato A."/>
            <person name="Lyhne E.K."/>
            <person name="Kogle M.E."/>
            <person name="Wiebenga A."/>
            <person name="Kun R.S."/>
            <person name="Lubbers R.J."/>
            <person name="Makela M.R."/>
            <person name="Barry K."/>
            <person name="Chovatia M."/>
            <person name="Clum A."/>
            <person name="Daum C."/>
            <person name="Haridas S."/>
            <person name="He G."/>
            <person name="LaButti K."/>
            <person name="Lipzen A."/>
            <person name="Riley R."/>
            <person name="Salamov A."/>
            <person name="Simmons B.A."/>
            <person name="Magnuson J.K."/>
            <person name="Henrissat B."/>
            <person name="Mortensen U.H."/>
            <person name="Larsen T.O."/>
            <person name="Devries R.P."/>
            <person name="Grigoriev I.V."/>
            <person name="Machida M."/>
            <person name="Baker S.E."/>
            <person name="Andersen M.R."/>
            <person name="Cantor M.N."/>
            <person name="Hua S.X."/>
        </authorList>
    </citation>
    <scope>NUCLEOTIDE SEQUENCE [LARGE SCALE GENOMIC DNA]</scope>
    <source>
        <strain evidence="3 4">CBS 117616</strain>
    </source>
</reference>
<gene>
    <name evidence="3" type="ORF">BDV36DRAFT_290350</name>
</gene>
<evidence type="ECO:0000256" key="1">
    <source>
        <dbReference type="ARBA" id="ARBA00022737"/>
    </source>
</evidence>
<sequence length="477" mass="55127">MPTDNQDYMIEIASSDVPESSVPRILTIEELLLELSAEEQDRIRLFIRRADGTTNEAIGRIVDGIHGRFKLLNDRKKSVGYQGIVYRIPKWISFFGPFGEAATAAFPLYAGFPWALIRIVTEVIMMNRNMVETLRDTFYRCRESLAHLPDMRPSQIHYNNGSVSKLNSLHRGILRFLSQVILLCGADTTKRYYYANFPPAMLRDLWEETETLLNQIIAQSHKDCEKDQHSRKEARKMIKFISNYNHEDEFQRLKDTILVSTGGWVFQHCQFHQWAFSKDSPILWIHGRVDGISSSKPDSTILYLFLGSTHAVWELEWVIRSLIKQLAILDETSVPSELMETFQRNQANGNHSARIGTTDCAKYLTKMMLVQRSPFLFIDGLDELRLCLQNEILELLQRLVHDCKELKVMISSNKTQQIKADLKDYPYIDLDAVDRSDDERAVIQAIFAQRSRLLTHPISKEDEDLFINKITDKGYGQ</sequence>
<evidence type="ECO:0000259" key="2">
    <source>
        <dbReference type="Pfam" id="PF24883"/>
    </source>
</evidence>
<keyword evidence="4" id="KW-1185">Reference proteome</keyword>
<dbReference type="EMBL" id="ML735688">
    <property type="protein sequence ID" value="KAE8423684.1"/>
    <property type="molecule type" value="Genomic_DNA"/>
</dbReference>
<feature type="domain" description="Nephrocystin 3-like N-terminal" evidence="2">
    <location>
        <begin position="261"/>
        <end position="412"/>
    </location>
</feature>
<dbReference type="Proteomes" id="UP000325395">
    <property type="component" value="Unassembled WGS sequence"/>
</dbReference>
<organism evidence="3 4">
    <name type="scientific">Aspergillus pseudocaelatus</name>
    <dbReference type="NCBI Taxonomy" id="1825620"/>
    <lineage>
        <taxon>Eukaryota</taxon>
        <taxon>Fungi</taxon>
        <taxon>Dikarya</taxon>
        <taxon>Ascomycota</taxon>
        <taxon>Pezizomycotina</taxon>
        <taxon>Eurotiomycetes</taxon>
        <taxon>Eurotiomycetidae</taxon>
        <taxon>Eurotiales</taxon>
        <taxon>Aspergillaceae</taxon>
        <taxon>Aspergillus</taxon>
        <taxon>Aspergillus subgen. Circumdati</taxon>
    </lineage>
</organism>
<keyword evidence="1" id="KW-0677">Repeat</keyword>
<evidence type="ECO:0000313" key="4">
    <source>
        <dbReference type="Proteomes" id="UP000325395"/>
    </source>
</evidence>
<accession>A0ABQ6X2X9</accession>
<name>A0ABQ6X2X9_9EURO</name>
<proteinExistence type="predicted"/>
<protein>
    <recommendedName>
        <fullName evidence="2">Nephrocystin 3-like N-terminal domain-containing protein</fullName>
    </recommendedName>
</protein>
<dbReference type="Pfam" id="PF24883">
    <property type="entry name" value="NPHP3_N"/>
    <property type="match status" value="1"/>
</dbReference>